<comment type="pathway">
    <text evidence="3">Protein modification; protein ubiquitination.</text>
</comment>
<keyword evidence="8 17" id="KW-0732">Signal</keyword>
<evidence type="ECO:0000256" key="3">
    <source>
        <dbReference type="ARBA" id="ARBA00004906"/>
    </source>
</evidence>
<feature type="chain" id="PRO_5044863099" description="RING-type E3 ubiquitin transferase" evidence="17">
    <location>
        <begin position="19"/>
        <end position="429"/>
    </location>
</feature>
<dbReference type="CDD" id="cd16461">
    <property type="entry name" value="RING-H2_EL5-like"/>
    <property type="match status" value="1"/>
</dbReference>
<keyword evidence="7" id="KW-0479">Metal-binding</keyword>
<keyword evidence="11" id="KW-0862">Zinc</keyword>
<dbReference type="InterPro" id="IPR001841">
    <property type="entry name" value="Znf_RING"/>
</dbReference>
<evidence type="ECO:0000256" key="11">
    <source>
        <dbReference type="ARBA" id="ARBA00022833"/>
    </source>
</evidence>
<evidence type="ECO:0000256" key="2">
    <source>
        <dbReference type="ARBA" id="ARBA00004167"/>
    </source>
</evidence>
<keyword evidence="9 15" id="KW-0863">Zinc-finger</keyword>
<dbReference type="SMART" id="SM00184">
    <property type="entry name" value="RING"/>
    <property type="match status" value="1"/>
</dbReference>
<sequence>MENFEVIVILFLFIRAEAQESSNQLDANPLHPSLAAVLIVLLIMFCLTFLIVAYAKFCHRPVSYYQSNDEQDPRVLLASRSRFSGIDRSVIESLPFFRFSSLKGSKEGLECAVCLSRFEETEVLRLLPKCKHAFHMNCIDKWLENHSSCPICRYKFDVGDLSSLTYTNSFRYPRNSCNLTEEPTLELFVQRKQDRNRSSRFNMVNTFQNVARGKEDEVLIQKGSEDNGDSETLHKFKHKIIVSDVICKSRWSDVNTSDLMFLNSEMLNVMSSKRFEPVESNSGRYTNELSAKKQVLKIKEDMERKRLYNSKVITTATSSSPCTDNIDLVEKKTTRSLDPGEKRSMSEITNISRFTEHSTRSRINGLSSPVHIVKDEKIWRLWFPIAKRTIQWFASRETSSEISKCELNVGSTPVFDFNKGFIMSVYVAN</sequence>
<dbReference type="EMBL" id="JBFOLJ010000004">
    <property type="protein sequence ID" value="KAL2544883.1"/>
    <property type="molecule type" value="Genomic_DNA"/>
</dbReference>
<feature type="transmembrane region" description="Helical" evidence="16">
    <location>
        <begin position="34"/>
        <end position="55"/>
    </location>
</feature>
<organism evidence="19 20">
    <name type="scientific">Forsythia ovata</name>
    <dbReference type="NCBI Taxonomy" id="205694"/>
    <lineage>
        <taxon>Eukaryota</taxon>
        <taxon>Viridiplantae</taxon>
        <taxon>Streptophyta</taxon>
        <taxon>Embryophyta</taxon>
        <taxon>Tracheophyta</taxon>
        <taxon>Spermatophyta</taxon>
        <taxon>Magnoliopsida</taxon>
        <taxon>eudicotyledons</taxon>
        <taxon>Gunneridae</taxon>
        <taxon>Pentapetalae</taxon>
        <taxon>asterids</taxon>
        <taxon>lamiids</taxon>
        <taxon>Lamiales</taxon>
        <taxon>Oleaceae</taxon>
        <taxon>Forsythieae</taxon>
        <taxon>Forsythia</taxon>
    </lineage>
</organism>
<evidence type="ECO:0000259" key="18">
    <source>
        <dbReference type="PROSITE" id="PS50089"/>
    </source>
</evidence>
<evidence type="ECO:0000256" key="4">
    <source>
        <dbReference type="ARBA" id="ARBA00012483"/>
    </source>
</evidence>
<dbReference type="PANTHER" id="PTHR46539">
    <property type="entry name" value="E3 UBIQUITIN-PROTEIN LIGASE ATL42"/>
    <property type="match status" value="1"/>
</dbReference>
<dbReference type="Pfam" id="PF13639">
    <property type="entry name" value="zf-RING_2"/>
    <property type="match status" value="1"/>
</dbReference>
<evidence type="ECO:0000313" key="19">
    <source>
        <dbReference type="EMBL" id="KAL2544883.1"/>
    </source>
</evidence>
<evidence type="ECO:0000256" key="5">
    <source>
        <dbReference type="ARBA" id="ARBA00022679"/>
    </source>
</evidence>
<dbReference type="EC" id="2.3.2.27" evidence="4"/>
<name>A0ABD1W7R0_9LAMI</name>
<evidence type="ECO:0000256" key="7">
    <source>
        <dbReference type="ARBA" id="ARBA00022723"/>
    </source>
</evidence>
<dbReference type="PROSITE" id="PS50089">
    <property type="entry name" value="ZF_RING_2"/>
    <property type="match status" value="1"/>
</dbReference>
<accession>A0ABD1W7R0</accession>
<evidence type="ECO:0000256" key="17">
    <source>
        <dbReference type="SAM" id="SignalP"/>
    </source>
</evidence>
<evidence type="ECO:0000256" key="16">
    <source>
        <dbReference type="SAM" id="Phobius"/>
    </source>
</evidence>
<dbReference type="GO" id="GO:0008270">
    <property type="term" value="F:zinc ion binding"/>
    <property type="evidence" value="ECO:0007669"/>
    <property type="project" value="UniProtKB-KW"/>
</dbReference>
<dbReference type="Gene3D" id="3.30.40.10">
    <property type="entry name" value="Zinc/RING finger domain, C3HC4 (zinc finger)"/>
    <property type="match status" value="1"/>
</dbReference>
<evidence type="ECO:0000256" key="13">
    <source>
        <dbReference type="ARBA" id="ARBA00023136"/>
    </source>
</evidence>
<keyword evidence="6 16" id="KW-0812">Transmembrane</keyword>
<feature type="domain" description="RING-type" evidence="18">
    <location>
        <begin position="111"/>
        <end position="153"/>
    </location>
</feature>
<comment type="catalytic activity">
    <reaction evidence="1">
        <text>S-ubiquitinyl-[E2 ubiquitin-conjugating enzyme]-L-cysteine + [acceptor protein]-L-lysine = [E2 ubiquitin-conjugating enzyme]-L-cysteine + N(6)-ubiquitinyl-[acceptor protein]-L-lysine.</text>
        <dbReference type="EC" id="2.3.2.27"/>
    </reaction>
</comment>
<evidence type="ECO:0000256" key="15">
    <source>
        <dbReference type="PROSITE-ProRule" id="PRU00175"/>
    </source>
</evidence>
<proteinExistence type="inferred from homology"/>
<comment type="similarity">
    <text evidence="14">Belongs to the RING-type zinc finger family. ATL subfamily.</text>
</comment>
<evidence type="ECO:0000256" key="9">
    <source>
        <dbReference type="ARBA" id="ARBA00022771"/>
    </source>
</evidence>
<keyword evidence="20" id="KW-1185">Reference proteome</keyword>
<dbReference type="Proteomes" id="UP001604277">
    <property type="component" value="Unassembled WGS sequence"/>
</dbReference>
<keyword evidence="12 16" id="KW-1133">Transmembrane helix</keyword>
<evidence type="ECO:0000313" key="20">
    <source>
        <dbReference type="Proteomes" id="UP001604277"/>
    </source>
</evidence>
<keyword evidence="13 16" id="KW-0472">Membrane</keyword>
<reference evidence="20" key="1">
    <citation type="submission" date="2024-07" db="EMBL/GenBank/DDBJ databases">
        <title>Two chromosome-level genome assemblies of Korean endemic species Abeliophyllum distichum and Forsythia ovata (Oleaceae).</title>
        <authorList>
            <person name="Jang H."/>
        </authorList>
    </citation>
    <scope>NUCLEOTIDE SEQUENCE [LARGE SCALE GENOMIC DNA]</scope>
</reference>
<feature type="signal peptide" evidence="17">
    <location>
        <begin position="1"/>
        <end position="18"/>
    </location>
</feature>
<dbReference type="AlphaFoldDB" id="A0ABD1W7R0"/>
<comment type="caution">
    <text evidence="19">The sequence shown here is derived from an EMBL/GenBank/DDBJ whole genome shotgun (WGS) entry which is preliminary data.</text>
</comment>
<dbReference type="FunFam" id="3.30.40.10:FF:000285">
    <property type="entry name" value="RING-H2 finger protein ATL43"/>
    <property type="match status" value="1"/>
</dbReference>
<evidence type="ECO:0000256" key="10">
    <source>
        <dbReference type="ARBA" id="ARBA00022786"/>
    </source>
</evidence>
<evidence type="ECO:0000256" key="12">
    <source>
        <dbReference type="ARBA" id="ARBA00022989"/>
    </source>
</evidence>
<protein>
    <recommendedName>
        <fullName evidence="4">RING-type E3 ubiquitin transferase</fullName>
        <ecNumber evidence="4">2.3.2.27</ecNumber>
    </recommendedName>
</protein>
<evidence type="ECO:0000256" key="14">
    <source>
        <dbReference type="ARBA" id="ARBA00024209"/>
    </source>
</evidence>
<dbReference type="SUPFAM" id="SSF57850">
    <property type="entry name" value="RING/U-box"/>
    <property type="match status" value="1"/>
</dbReference>
<gene>
    <name evidence="19" type="ORF">Fot_14116</name>
</gene>
<keyword evidence="10" id="KW-0833">Ubl conjugation pathway</keyword>
<keyword evidence="5" id="KW-0808">Transferase</keyword>
<dbReference type="GO" id="GO:0016020">
    <property type="term" value="C:membrane"/>
    <property type="evidence" value="ECO:0007669"/>
    <property type="project" value="UniProtKB-SubCell"/>
</dbReference>
<evidence type="ECO:0000256" key="8">
    <source>
        <dbReference type="ARBA" id="ARBA00022729"/>
    </source>
</evidence>
<dbReference type="PANTHER" id="PTHR46539:SF12">
    <property type="entry name" value="E3 UBIQUITIN-PROTEIN LIGASE ATL42-LIKE"/>
    <property type="match status" value="1"/>
</dbReference>
<dbReference type="InterPro" id="IPR013083">
    <property type="entry name" value="Znf_RING/FYVE/PHD"/>
</dbReference>
<comment type="subcellular location">
    <subcellularLocation>
        <location evidence="2">Membrane</location>
        <topology evidence="2">Single-pass membrane protein</topology>
    </subcellularLocation>
</comment>
<evidence type="ECO:0000256" key="6">
    <source>
        <dbReference type="ARBA" id="ARBA00022692"/>
    </source>
</evidence>
<evidence type="ECO:0000256" key="1">
    <source>
        <dbReference type="ARBA" id="ARBA00000900"/>
    </source>
</evidence>
<dbReference type="GO" id="GO:0061630">
    <property type="term" value="F:ubiquitin protein ligase activity"/>
    <property type="evidence" value="ECO:0007669"/>
    <property type="project" value="UniProtKB-EC"/>
</dbReference>